<organism evidence="11 12">
    <name type="scientific">Paenibacillus bovis</name>
    <dbReference type="NCBI Taxonomy" id="1616788"/>
    <lineage>
        <taxon>Bacteria</taxon>
        <taxon>Bacillati</taxon>
        <taxon>Bacillota</taxon>
        <taxon>Bacilli</taxon>
        <taxon>Bacillales</taxon>
        <taxon>Paenibacillaceae</taxon>
        <taxon>Paenibacillus</taxon>
    </lineage>
</organism>
<dbReference type="InterPro" id="IPR050330">
    <property type="entry name" value="Bact_OuterMem_StrucFunc"/>
</dbReference>
<proteinExistence type="inferred from homology"/>
<dbReference type="Gene3D" id="3.30.1330.60">
    <property type="entry name" value="OmpA-like domain"/>
    <property type="match status" value="1"/>
</dbReference>
<name>A0A172ZLN2_9BACL</name>
<keyword evidence="4 9" id="KW-0812">Transmembrane</keyword>
<dbReference type="InterPro" id="IPR025713">
    <property type="entry name" value="MotB-like_N_dom"/>
</dbReference>
<dbReference type="GO" id="GO:0005886">
    <property type="term" value="C:plasma membrane"/>
    <property type="evidence" value="ECO:0007669"/>
    <property type="project" value="UniProtKB-SubCell"/>
</dbReference>
<evidence type="ECO:0000256" key="2">
    <source>
        <dbReference type="ARBA" id="ARBA00008914"/>
    </source>
</evidence>
<evidence type="ECO:0000256" key="4">
    <source>
        <dbReference type="ARBA" id="ARBA00022692"/>
    </source>
</evidence>
<feature type="region of interest" description="Disordered" evidence="8">
    <location>
        <begin position="73"/>
        <end position="107"/>
    </location>
</feature>
<dbReference type="InterPro" id="IPR006665">
    <property type="entry name" value="OmpA-like"/>
</dbReference>
<dbReference type="STRING" id="1616788.AR543_22325"/>
<evidence type="ECO:0000256" key="1">
    <source>
        <dbReference type="ARBA" id="ARBA00004162"/>
    </source>
</evidence>
<dbReference type="PANTHER" id="PTHR30329">
    <property type="entry name" value="STATOR ELEMENT OF FLAGELLAR MOTOR COMPLEX"/>
    <property type="match status" value="1"/>
</dbReference>
<gene>
    <name evidence="11" type="ORF">AR543_22325</name>
</gene>
<keyword evidence="12" id="KW-1185">Reference proteome</keyword>
<dbReference type="Proteomes" id="UP000078148">
    <property type="component" value="Chromosome"/>
</dbReference>
<accession>A0A172ZLN2</accession>
<feature type="compositionally biased region" description="Polar residues" evidence="8">
    <location>
        <begin position="75"/>
        <end position="93"/>
    </location>
</feature>
<dbReference type="SUPFAM" id="SSF103088">
    <property type="entry name" value="OmpA-like"/>
    <property type="match status" value="1"/>
</dbReference>
<evidence type="ECO:0000256" key="9">
    <source>
        <dbReference type="SAM" id="Phobius"/>
    </source>
</evidence>
<reference evidence="11 12" key="2">
    <citation type="journal article" date="2016" name="Int. J. Syst. Evol. Microbiol.">
        <title>Paenibacillus bovis sp. nov., isolated from raw yak (Bos grunniens) milk.</title>
        <authorList>
            <person name="Gao C."/>
            <person name="Han J."/>
            <person name="Liu Z."/>
            <person name="Xu X."/>
            <person name="Hang F."/>
            <person name="Wu Z."/>
        </authorList>
    </citation>
    <scope>NUCLEOTIDE SEQUENCE [LARGE SCALE GENOMIC DNA]</scope>
    <source>
        <strain evidence="11 12">BD3526</strain>
    </source>
</reference>
<dbReference type="EMBL" id="CP013023">
    <property type="protein sequence ID" value="ANF98453.1"/>
    <property type="molecule type" value="Genomic_DNA"/>
</dbReference>
<evidence type="ECO:0000313" key="11">
    <source>
        <dbReference type="EMBL" id="ANF98453.1"/>
    </source>
</evidence>
<dbReference type="RefSeq" id="WP_060536492.1">
    <property type="nucleotide sequence ID" value="NZ_CP013023.1"/>
</dbReference>
<keyword evidence="11" id="KW-0969">Cilium</keyword>
<dbReference type="OrthoDB" id="9815217at2"/>
<keyword evidence="5 9" id="KW-1133">Transmembrane helix</keyword>
<keyword evidence="11" id="KW-0966">Cell projection</keyword>
<protein>
    <submittedName>
        <fullName evidence="11">Flagellar motor protein</fullName>
    </submittedName>
</protein>
<keyword evidence="3" id="KW-1003">Cell membrane</keyword>
<feature type="transmembrane region" description="Helical" evidence="9">
    <location>
        <begin position="20"/>
        <end position="40"/>
    </location>
</feature>
<comment type="subcellular location">
    <subcellularLocation>
        <location evidence="1">Cell membrane</location>
        <topology evidence="1">Single-pass membrane protein</topology>
    </subcellularLocation>
</comment>
<keyword evidence="6 7" id="KW-0472">Membrane</keyword>
<dbReference type="AlphaFoldDB" id="A0A172ZLN2"/>
<dbReference type="PROSITE" id="PS51123">
    <property type="entry name" value="OMPA_2"/>
    <property type="match status" value="1"/>
</dbReference>
<evidence type="ECO:0000256" key="6">
    <source>
        <dbReference type="ARBA" id="ARBA00023136"/>
    </source>
</evidence>
<keyword evidence="11" id="KW-0282">Flagellum</keyword>
<sequence>MRRYSRRNKNTGHDHKDRWLITYADLITLLLIFFVVMYSVSQIDSDKYKVLTESLQLTFQSANSVLDGGKGVTGTAGQNVNNGGTDSEQNQAGQQGGDKGQEQLTSREEAFRKQEQELANLMQVIENYVDTNNLQNQVSVVDKPQGISITLSDQFLFDEGQADLKARSLGTLARLASLFQSINTTISIEGHTDNLPIVYASRYQDNWELSGARALSVLRYFIDTKKLDQANFQYAGYGATRPSADNSTAAGRQKNRRVEIIVLRQLQE</sequence>
<evidence type="ECO:0000259" key="10">
    <source>
        <dbReference type="PROSITE" id="PS51123"/>
    </source>
</evidence>
<comment type="similarity">
    <text evidence="2">Belongs to the MotB family.</text>
</comment>
<reference evidence="12" key="1">
    <citation type="submission" date="2015-10" db="EMBL/GenBank/DDBJ databases">
        <title>Genome of Paenibacillus bovis sp. nov.</title>
        <authorList>
            <person name="Wu Z."/>
            <person name="Gao C."/>
            <person name="Liu Z."/>
            <person name="Zheng H."/>
        </authorList>
    </citation>
    <scope>NUCLEOTIDE SEQUENCE [LARGE SCALE GENOMIC DNA]</scope>
    <source>
        <strain evidence="12">BD3526</strain>
    </source>
</reference>
<evidence type="ECO:0000256" key="3">
    <source>
        <dbReference type="ARBA" id="ARBA00022475"/>
    </source>
</evidence>
<evidence type="ECO:0000256" key="8">
    <source>
        <dbReference type="SAM" id="MobiDB-lite"/>
    </source>
</evidence>
<feature type="domain" description="OmpA-like" evidence="10">
    <location>
        <begin position="145"/>
        <end position="266"/>
    </location>
</feature>
<dbReference type="CDD" id="cd07185">
    <property type="entry name" value="OmpA_C-like"/>
    <property type="match status" value="1"/>
</dbReference>
<dbReference type="Pfam" id="PF00691">
    <property type="entry name" value="OmpA"/>
    <property type="match status" value="1"/>
</dbReference>
<dbReference type="KEGG" id="pbv:AR543_22325"/>
<evidence type="ECO:0000256" key="5">
    <source>
        <dbReference type="ARBA" id="ARBA00022989"/>
    </source>
</evidence>
<dbReference type="Pfam" id="PF13677">
    <property type="entry name" value="MotB_plug"/>
    <property type="match status" value="1"/>
</dbReference>
<dbReference type="PANTHER" id="PTHR30329:SF16">
    <property type="entry name" value="CHEMOTAXIS MOTB PROTEIN"/>
    <property type="match status" value="1"/>
</dbReference>
<evidence type="ECO:0000256" key="7">
    <source>
        <dbReference type="PROSITE-ProRule" id="PRU00473"/>
    </source>
</evidence>
<evidence type="ECO:0000313" key="12">
    <source>
        <dbReference type="Proteomes" id="UP000078148"/>
    </source>
</evidence>
<dbReference type="InterPro" id="IPR036737">
    <property type="entry name" value="OmpA-like_sf"/>
</dbReference>